<evidence type="ECO:0000256" key="3">
    <source>
        <dbReference type="ARBA" id="ARBA00022741"/>
    </source>
</evidence>
<organism evidence="6 7">
    <name type="scientific">Candidatus Parvarchaeum acidiphilum ARMAN-4</name>
    <dbReference type="NCBI Taxonomy" id="662760"/>
    <lineage>
        <taxon>Archaea</taxon>
        <taxon>Candidatus Parvarchaeota</taxon>
        <taxon>Candidatus Parvarchaeum</taxon>
    </lineage>
</organism>
<dbReference type="PROSITE" id="PS50893">
    <property type="entry name" value="ABC_TRANSPORTER_2"/>
    <property type="match status" value="1"/>
</dbReference>
<name>D2EFW3_PARA4</name>
<dbReference type="Gene3D" id="3.40.50.300">
    <property type="entry name" value="P-loop containing nucleotide triphosphate hydrolases"/>
    <property type="match status" value="1"/>
</dbReference>
<dbReference type="InterPro" id="IPR027417">
    <property type="entry name" value="P-loop_NTPase"/>
</dbReference>
<dbReference type="PANTHER" id="PTHR42711:SF5">
    <property type="entry name" value="ABC TRANSPORTER ATP-BINDING PROTEIN NATA"/>
    <property type="match status" value="1"/>
</dbReference>
<evidence type="ECO:0000256" key="1">
    <source>
        <dbReference type="ARBA" id="ARBA00005417"/>
    </source>
</evidence>
<proteinExistence type="inferred from homology"/>
<evidence type="ECO:0000259" key="5">
    <source>
        <dbReference type="PROSITE" id="PS50893"/>
    </source>
</evidence>
<sequence length="302" mass="34595">MENAISVKNLYKKFGKTVALEGISFTSKEGVNIILGPNGAGKSTFLRCLIGLYKPSKGSVLVFGKRPYFDDEIRTRMALLSDNYALYDFLTVKQNLRFFGNLYKLNDKEIYEKSKKILKEMDALKFFDRKIVELSRGTKQKIAFCRAMLNDPDVLLLDEPTAFLDASSSEWIRNFILDYGKKKKTILFVTQKLDEVSRFNSRLIIMREGRIVEDTTTYNIYDKIMKSSSILVRFARPVAVSILNKTGYKFDSMQSKEVSSAKFYINSYKDVNTLIGKLIKNKVFLLGIDYIEPLVERISKGG</sequence>
<keyword evidence="2" id="KW-0813">Transport</keyword>
<comment type="similarity">
    <text evidence="1">Belongs to the ABC transporter superfamily.</text>
</comment>
<evidence type="ECO:0000256" key="4">
    <source>
        <dbReference type="ARBA" id="ARBA00022840"/>
    </source>
</evidence>
<dbReference type="Proteomes" id="UP000009375">
    <property type="component" value="Unassembled WGS sequence"/>
</dbReference>
<dbReference type="SUPFAM" id="SSF52540">
    <property type="entry name" value="P-loop containing nucleoside triphosphate hydrolases"/>
    <property type="match status" value="1"/>
</dbReference>
<dbReference type="PANTHER" id="PTHR42711">
    <property type="entry name" value="ABC TRANSPORTER ATP-BINDING PROTEIN"/>
    <property type="match status" value="1"/>
</dbReference>
<dbReference type="GO" id="GO:0016887">
    <property type="term" value="F:ATP hydrolysis activity"/>
    <property type="evidence" value="ECO:0007669"/>
    <property type="project" value="InterPro"/>
</dbReference>
<dbReference type="GO" id="GO:0005524">
    <property type="term" value="F:ATP binding"/>
    <property type="evidence" value="ECO:0007669"/>
    <property type="project" value="UniProtKB-KW"/>
</dbReference>
<dbReference type="InterPro" id="IPR050763">
    <property type="entry name" value="ABC_transporter_ATP-binding"/>
</dbReference>
<dbReference type="InterPro" id="IPR003593">
    <property type="entry name" value="AAA+_ATPase"/>
</dbReference>
<feature type="domain" description="ABC transporter" evidence="5">
    <location>
        <begin position="5"/>
        <end position="233"/>
    </location>
</feature>
<dbReference type="AlphaFoldDB" id="D2EFW3"/>
<reference evidence="6 7" key="1">
    <citation type="journal article" date="2010" name="Proc. Natl. Acad. Sci. U.S.A.">
        <title>Enigmatic, ultrasmall, uncultivated Archaea.</title>
        <authorList>
            <person name="Baker B.J."/>
            <person name="Comolli L.R."/>
            <person name="Dick G.J."/>
            <person name="Hauser L.J."/>
            <person name="Hyatt D."/>
            <person name="Dill B.D."/>
            <person name="Land M.L."/>
            <person name="Verberkmoes N.C."/>
            <person name="Hettich R.L."/>
            <person name="Banfield J.F."/>
        </authorList>
    </citation>
    <scope>NUCLEOTIDE SEQUENCE [LARGE SCALE GENOMIC DNA]</scope>
</reference>
<gene>
    <name evidence="6" type="ORF">BJBARM4_0644</name>
</gene>
<evidence type="ECO:0000313" key="7">
    <source>
        <dbReference type="Proteomes" id="UP000009375"/>
    </source>
</evidence>
<keyword evidence="3" id="KW-0547">Nucleotide-binding</keyword>
<dbReference type="CDD" id="cd03230">
    <property type="entry name" value="ABC_DR_subfamily_A"/>
    <property type="match status" value="1"/>
</dbReference>
<evidence type="ECO:0000313" key="6">
    <source>
        <dbReference type="EMBL" id="EEZ92806.1"/>
    </source>
</evidence>
<dbReference type="SMART" id="SM00382">
    <property type="entry name" value="AAA"/>
    <property type="match status" value="1"/>
</dbReference>
<accession>D2EFW3</accession>
<evidence type="ECO:0000256" key="2">
    <source>
        <dbReference type="ARBA" id="ARBA00022448"/>
    </source>
</evidence>
<dbReference type="EMBL" id="GG730049">
    <property type="protein sequence ID" value="EEZ92806.1"/>
    <property type="molecule type" value="Genomic_DNA"/>
</dbReference>
<keyword evidence="4" id="KW-0067">ATP-binding</keyword>
<dbReference type="Pfam" id="PF00005">
    <property type="entry name" value="ABC_tran"/>
    <property type="match status" value="1"/>
</dbReference>
<protein>
    <submittedName>
        <fullName evidence="6">ABC transporter related protein</fullName>
    </submittedName>
</protein>
<dbReference type="InterPro" id="IPR003439">
    <property type="entry name" value="ABC_transporter-like_ATP-bd"/>
</dbReference>